<dbReference type="Gene3D" id="3.30.160.250">
    <property type="match status" value="1"/>
</dbReference>
<organism evidence="2 3">
    <name type="scientific">Bacillus cereus</name>
    <dbReference type="NCBI Taxonomy" id="1396"/>
    <lineage>
        <taxon>Bacteria</taxon>
        <taxon>Bacillati</taxon>
        <taxon>Bacillota</taxon>
        <taxon>Bacilli</taxon>
        <taxon>Bacillales</taxon>
        <taxon>Bacillaceae</taxon>
        <taxon>Bacillus</taxon>
        <taxon>Bacillus cereus group</taxon>
    </lineage>
</organism>
<dbReference type="InterPro" id="IPR051404">
    <property type="entry name" value="TA_system_antitoxin"/>
</dbReference>
<reference evidence="2 3" key="1">
    <citation type="submission" date="2017-09" db="EMBL/GenBank/DDBJ databases">
        <title>Large-scale bioinformatics analysis of Bacillus genomes uncovers conserved roles of natural products in bacterial physiology.</title>
        <authorList>
            <consortium name="Agbiome Team Llc"/>
            <person name="Bleich R.M."/>
            <person name="Grubbs K.J."/>
            <person name="Santa Maria K.C."/>
            <person name="Allen S.E."/>
            <person name="Farag S."/>
            <person name="Shank E.A."/>
            <person name="Bowers A."/>
        </authorList>
    </citation>
    <scope>NUCLEOTIDE SEQUENCE [LARGE SCALE GENOMIC DNA]</scope>
    <source>
        <strain evidence="2 3">AFS092789</strain>
    </source>
</reference>
<dbReference type="Pfam" id="PF15919">
    <property type="entry name" value="HicB_lk_antitox"/>
    <property type="match status" value="1"/>
</dbReference>
<proteinExistence type="predicted"/>
<protein>
    <submittedName>
        <fullName evidence="2">Pilus assembly protein HicB</fullName>
    </submittedName>
</protein>
<name>A0A9X6STZ5_BACCE</name>
<dbReference type="InterPro" id="IPR035069">
    <property type="entry name" value="TTHA1013/TTHA0281-like"/>
</dbReference>
<evidence type="ECO:0000259" key="1">
    <source>
        <dbReference type="Pfam" id="PF15919"/>
    </source>
</evidence>
<dbReference type="EMBL" id="NVMX01000095">
    <property type="protein sequence ID" value="PDZ94891.1"/>
    <property type="molecule type" value="Genomic_DNA"/>
</dbReference>
<dbReference type="PANTHER" id="PTHR34504:SF4">
    <property type="entry name" value="ANTITOXIN HICB"/>
    <property type="match status" value="1"/>
</dbReference>
<dbReference type="SUPFAM" id="SSF143100">
    <property type="entry name" value="TTHA1013/TTHA0281-like"/>
    <property type="match status" value="1"/>
</dbReference>
<comment type="caution">
    <text evidence="2">The sequence shown here is derived from an EMBL/GenBank/DDBJ whole genome shotgun (WGS) entry which is preliminary data.</text>
</comment>
<accession>A0A9X6STZ5</accession>
<dbReference type="RefSeq" id="WP_098006476.1">
    <property type="nucleotide sequence ID" value="NZ_NUJB01000007.1"/>
</dbReference>
<evidence type="ECO:0000313" key="2">
    <source>
        <dbReference type="EMBL" id="PDZ94891.1"/>
    </source>
</evidence>
<dbReference type="Proteomes" id="UP000219922">
    <property type="component" value="Unassembled WGS sequence"/>
</dbReference>
<gene>
    <name evidence="2" type="ORF">CON36_31395</name>
</gene>
<dbReference type="InterPro" id="IPR031807">
    <property type="entry name" value="HicB-like"/>
</dbReference>
<dbReference type="PANTHER" id="PTHR34504">
    <property type="entry name" value="ANTITOXIN HICB"/>
    <property type="match status" value="1"/>
</dbReference>
<feature type="domain" description="HicB-like antitoxin of toxin-antitoxin system" evidence="1">
    <location>
        <begin position="14"/>
        <end position="117"/>
    </location>
</feature>
<evidence type="ECO:0000313" key="3">
    <source>
        <dbReference type="Proteomes" id="UP000219922"/>
    </source>
</evidence>
<sequence length="147" mass="16854">MTTNYKDVYNFTAVFEQNPNETGWNVSFPDVKGCHSQGETLQEAILNAKGALGSVLYTLELYKKEINEPTPLESLIIGKEYHEDESKKVLMQIEVHMPLYREAINNKSIKKTLTIPKWLNELALKEDINFSQVLQDTLREKLGIKLP</sequence>
<dbReference type="AlphaFoldDB" id="A0A9X6STZ5"/>